<keyword evidence="1" id="KW-0812">Transmembrane</keyword>
<protein>
    <submittedName>
        <fullName evidence="2">Uncharacterized protein</fullName>
    </submittedName>
</protein>
<dbReference type="RefSeq" id="WP_350226439.1">
    <property type="nucleotide sequence ID" value="NZ_AP027728.1"/>
</dbReference>
<keyword evidence="3" id="KW-1185">Reference proteome</keyword>
<accession>A0ABM8FTZ4</accession>
<gene>
    <name evidence="2" type="ORF">GCM10025863_17510</name>
</gene>
<proteinExistence type="predicted"/>
<evidence type="ECO:0000256" key="1">
    <source>
        <dbReference type="SAM" id="Phobius"/>
    </source>
</evidence>
<evidence type="ECO:0000313" key="3">
    <source>
        <dbReference type="Proteomes" id="UP001321543"/>
    </source>
</evidence>
<feature type="transmembrane region" description="Helical" evidence="1">
    <location>
        <begin position="32"/>
        <end position="55"/>
    </location>
</feature>
<keyword evidence="1" id="KW-0472">Membrane</keyword>
<dbReference type="EMBL" id="AP027728">
    <property type="protein sequence ID" value="BDZ39137.1"/>
    <property type="molecule type" value="Genomic_DNA"/>
</dbReference>
<dbReference type="Proteomes" id="UP001321543">
    <property type="component" value="Chromosome"/>
</dbReference>
<name>A0ABM8FTZ4_9MICO</name>
<evidence type="ECO:0000313" key="2">
    <source>
        <dbReference type="EMBL" id="BDZ39137.1"/>
    </source>
</evidence>
<sequence length="70" mass="7091">MALGGTVLTIVLAVTGYLETTAGQTVVQPESAVAGIAVSFSILPAALMLASLVTLARYRLREADIVGTSA</sequence>
<dbReference type="Pfam" id="PF13347">
    <property type="entry name" value="MFS_2"/>
    <property type="match status" value="1"/>
</dbReference>
<keyword evidence="1" id="KW-1133">Transmembrane helix</keyword>
<reference evidence="3" key="1">
    <citation type="journal article" date="2019" name="Int. J. Syst. Evol. Microbiol.">
        <title>The Global Catalogue of Microorganisms (GCM) 10K type strain sequencing project: providing services to taxonomists for standard genome sequencing and annotation.</title>
        <authorList>
            <consortium name="The Broad Institute Genomics Platform"/>
            <consortium name="The Broad Institute Genome Sequencing Center for Infectious Disease"/>
            <person name="Wu L."/>
            <person name="Ma J."/>
        </authorList>
    </citation>
    <scope>NUCLEOTIDE SEQUENCE [LARGE SCALE GENOMIC DNA]</scope>
    <source>
        <strain evidence="3">NBRC 106310</strain>
    </source>
</reference>
<organism evidence="2 3">
    <name type="scientific">Microbacterium suwonense</name>
    <dbReference type="NCBI Taxonomy" id="683047"/>
    <lineage>
        <taxon>Bacteria</taxon>
        <taxon>Bacillati</taxon>
        <taxon>Actinomycetota</taxon>
        <taxon>Actinomycetes</taxon>
        <taxon>Micrococcales</taxon>
        <taxon>Microbacteriaceae</taxon>
        <taxon>Microbacterium</taxon>
    </lineage>
</organism>